<evidence type="ECO:0000313" key="2">
    <source>
        <dbReference type="EMBL" id="RRT56506.1"/>
    </source>
</evidence>
<protein>
    <submittedName>
        <fullName evidence="2">Uncharacterized protein</fullName>
    </submittedName>
</protein>
<comment type="caution">
    <text evidence="2">The sequence shown here is derived from an EMBL/GenBank/DDBJ whole genome shotgun (WGS) entry which is preliminary data.</text>
</comment>
<organism evidence="2 3">
    <name type="scientific">Ensete ventricosum</name>
    <name type="common">Abyssinian banana</name>
    <name type="synonym">Musa ensete</name>
    <dbReference type="NCBI Taxonomy" id="4639"/>
    <lineage>
        <taxon>Eukaryota</taxon>
        <taxon>Viridiplantae</taxon>
        <taxon>Streptophyta</taxon>
        <taxon>Embryophyta</taxon>
        <taxon>Tracheophyta</taxon>
        <taxon>Spermatophyta</taxon>
        <taxon>Magnoliopsida</taxon>
        <taxon>Liliopsida</taxon>
        <taxon>Zingiberales</taxon>
        <taxon>Musaceae</taxon>
        <taxon>Ensete</taxon>
    </lineage>
</organism>
<sequence>MRAIGSRIKTSPFAGFKAVSKERCYYRMMILLDVEAPNASSYWIASGEPSAAGSQPSLRSIWGIGSSSLQIPSKPTEMASVHRRYSLTFYAGKRSTQVGVCVTQLNCSHAIEKHSCGLPSCSDGRRFSLASVAKSWKQLNQIVAPSSTDVARPPAPTNVTSISQSDIIETTASPSPTTNNPYP</sequence>
<proteinExistence type="predicted"/>
<dbReference type="EMBL" id="AMZH03009594">
    <property type="protein sequence ID" value="RRT56506.1"/>
    <property type="molecule type" value="Genomic_DNA"/>
</dbReference>
<dbReference type="AlphaFoldDB" id="A0A426YXP3"/>
<accession>A0A426YXP3</accession>
<feature type="region of interest" description="Disordered" evidence="1">
    <location>
        <begin position="147"/>
        <end position="183"/>
    </location>
</feature>
<feature type="compositionally biased region" description="Low complexity" evidence="1">
    <location>
        <begin position="170"/>
        <end position="183"/>
    </location>
</feature>
<gene>
    <name evidence="2" type="ORF">B296_00027068</name>
</gene>
<dbReference type="Proteomes" id="UP000287651">
    <property type="component" value="Unassembled WGS sequence"/>
</dbReference>
<name>A0A426YXP3_ENSVE</name>
<evidence type="ECO:0000256" key="1">
    <source>
        <dbReference type="SAM" id="MobiDB-lite"/>
    </source>
</evidence>
<evidence type="ECO:0000313" key="3">
    <source>
        <dbReference type="Proteomes" id="UP000287651"/>
    </source>
</evidence>
<reference evidence="2 3" key="1">
    <citation type="journal article" date="2014" name="Agronomy (Basel)">
        <title>A Draft Genome Sequence for Ensete ventricosum, the Drought-Tolerant Tree Against Hunger.</title>
        <authorList>
            <person name="Harrison J."/>
            <person name="Moore K.A."/>
            <person name="Paszkiewicz K."/>
            <person name="Jones T."/>
            <person name="Grant M."/>
            <person name="Ambacheew D."/>
            <person name="Muzemil S."/>
            <person name="Studholme D.J."/>
        </authorList>
    </citation>
    <scope>NUCLEOTIDE SEQUENCE [LARGE SCALE GENOMIC DNA]</scope>
</reference>
<feature type="compositionally biased region" description="Polar residues" evidence="1">
    <location>
        <begin position="157"/>
        <end position="168"/>
    </location>
</feature>